<feature type="transmembrane region" description="Helical" evidence="1">
    <location>
        <begin position="17"/>
        <end position="36"/>
    </location>
</feature>
<protein>
    <submittedName>
        <fullName evidence="2">Inner membrane protein yagU</fullName>
    </submittedName>
</protein>
<evidence type="ECO:0000313" key="2">
    <source>
        <dbReference type="EMBL" id="STQ82530.1"/>
    </source>
</evidence>
<keyword evidence="1" id="KW-0472">Membrane</keyword>
<keyword evidence="1" id="KW-0812">Transmembrane</keyword>
<gene>
    <name evidence="2" type="primary">yagU_2</name>
    <name evidence="2" type="ORF">NCTC8105_04747</name>
</gene>
<evidence type="ECO:0000313" key="3">
    <source>
        <dbReference type="Proteomes" id="UP000254821"/>
    </source>
</evidence>
<sequence length="38" mass="4089">MTINALFVQSNPARRRYGVATLVGFATGIMSAFVKWGG</sequence>
<name>A0A377PQP1_HAFAL</name>
<dbReference type="AlphaFoldDB" id="A0A377PQP1"/>
<accession>A0A377PQP1</accession>
<keyword evidence="1" id="KW-1133">Transmembrane helix</keyword>
<proteinExistence type="predicted"/>
<organism evidence="2 3">
    <name type="scientific">Hafnia alvei</name>
    <dbReference type="NCBI Taxonomy" id="569"/>
    <lineage>
        <taxon>Bacteria</taxon>
        <taxon>Pseudomonadati</taxon>
        <taxon>Pseudomonadota</taxon>
        <taxon>Gammaproteobacteria</taxon>
        <taxon>Enterobacterales</taxon>
        <taxon>Hafniaceae</taxon>
        <taxon>Hafnia</taxon>
    </lineage>
</organism>
<reference evidence="2 3" key="1">
    <citation type="submission" date="2018-06" db="EMBL/GenBank/DDBJ databases">
        <authorList>
            <consortium name="Pathogen Informatics"/>
            <person name="Doyle S."/>
        </authorList>
    </citation>
    <scope>NUCLEOTIDE SEQUENCE [LARGE SCALE GENOMIC DNA]</scope>
    <source>
        <strain evidence="2 3">NCTC8105</strain>
    </source>
</reference>
<dbReference type="EMBL" id="UGHP01000001">
    <property type="protein sequence ID" value="STQ82530.1"/>
    <property type="molecule type" value="Genomic_DNA"/>
</dbReference>
<dbReference type="Proteomes" id="UP000254821">
    <property type="component" value="Unassembled WGS sequence"/>
</dbReference>
<evidence type="ECO:0000256" key="1">
    <source>
        <dbReference type="SAM" id="Phobius"/>
    </source>
</evidence>